<dbReference type="EMBL" id="JACHFW010000004">
    <property type="protein sequence ID" value="MBB5264260.1"/>
    <property type="molecule type" value="Genomic_DNA"/>
</dbReference>
<dbReference type="InterPro" id="IPR050963">
    <property type="entry name" value="Sirohydro_Cobaltochel/CbiX"/>
</dbReference>
<name>A0A7W8HAQ1_9FIRM</name>
<dbReference type="GO" id="GO:0019251">
    <property type="term" value="P:anaerobic cobalamin biosynthetic process"/>
    <property type="evidence" value="ECO:0007669"/>
    <property type="project" value="InterPro"/>
</dbReference>
<gene>
    <name evidence="3" type="ORF">HNP82_001371</name>
</gene>
<dbReference type="PANTHER" id="PTHR33542:SF3">
    <property type="entry name" value="SIROHYDROCHLORIN FERROCHELATASE, CHLOROPLASTIC"/>
    <property type="match status" value="1"/>
</dbReference>
<evidence type="ECO:0000256" key="1">
    <source>
        <dbReference type="PIRSR" id="PIRSR033579-1"/>
    </source>
</evidence>
<keyword evidence="3" id="KW-0456">Lyase</keyword>
<dbReference type="InterPro" id="IPR010388">
    <property type="entry name" value="Anaerobic_Co-chelatase"/>
</dbReference>
<dbReference type="SUPFAM" id="SSF53800">
    <property type="entry name" value="Chelatase"/>
    <property type="match status" value="1"/>
</dbReference>
<keyword evidence="2" id="KW-0170">Cobalt</keyword>
<evidence type="ECO:0000313" key="3">
    <source>
        <dbReference type="EMBL" id="MBB5264260.1"/>
    </source>
</evidence>
<dbReference type="AlphaFoldDB" id="A0A7W8HAQ1"/>
<proteinExistence type="predicted"/>
<dbReference type="Pfam" id="PF06180">
    <property type="entry name" value="CbiK"/>
    <property type="match status" value="1"/>
</dbReference>
<feature type="binding site" evidence="2">
    <location>
        <position position="150"/>
    </location>
    <ligand>
        <name>Co(2+)</name>
        <dbReference type="ChEBI" id="CHEBI:48828"/>
    </ligand>
</feature>
<reference evidence="3 4" key="1">
    <citation type="submission" date="2020-08" db="EMBL/GenBank/DDBJ databases">
        <title>Genomic Encyclopedia of Type Strains, Phase IV (KMG-IV): sequencing the most valuable type-strain genomes for metagenomic binning, comparative biology and taxonomic classification.</title>
        <authorList>
            <person name="Goeker M."/>
        </authorList>
    </citation>
    <scope>NUCLEOTIDE SEQUENCE [LARGE SCALE GENOMIC DNA]</scope>
    <source>
        <strain evidence="3 4">DSM 106146</strain>
    </source>
</reference>
<dbReference type="PIRSF" id="PIRSF033579">
    <property type="entry name" value="Anaer_Co_chel"/>
    <property type="match status" value="1"/>
</dbReference>
<feature type="active site" description="Proton acceptor" evidence="1">
    <location>
        <position position="150"/>
    </location>
</feature>
<dbReference type="Proteomes" id="UP000543642">
    <property type="component" value="Unassembled WGS sequence"/>
</dbReference>
<evidence type="ECO:0000313" key="4">
    <source>
        <dbReference type="Proteomes" id="UP000543642"/>
    </source>
</evidence>
<feature type="binding site" evidence="2">
    <location>
        <position position="213"/>
    </location>
    <ligand>
        <name>Co(2+)</name>
        <dbReference type="ChEBI" id="CHEBI:48828"/>
    </ligand>
</feature>
<dbReference type="PANTHER" id="PTHR33542">
    <property type="entry name" value="SIROHYDROCHLORIN FERROCHELATASE, CHLOROPLASTIC"/>
    <property type="match status" value="1"/>
</dbReference>
<comment type="caution">
    <text evidence="3">The sequence shown here is derived from an EMBL/GenBank/DDBJ whole genome shotgun (WGS) entry which is preliminary data.</text>
</comment>
<keyword evidence="2" id="KW-0479">Metal-binding</keyword>
<protein>
    <submittedName>
        <fullName evidence="3">Sirohydrochlorin cobaltochelatase</fullName>
        <ecNumber evidence="3">4.99.1.3</ecNumber>
    </submittedName>
</protein>
<evidence type="ECO:0000256" key="2">
    <source>
        <dbReference type="PIRSR" id="PIRSR033579-3"/>
    </source>
</evidence>
<dbReference type="RefSeq" id="WP_183772781.1">
    <property type="nucleotide sequence ID" value="NZ_JACHFW010000004.1"/>
</dbReference>
<dbReference type="Gene3D" id="3.40.50.1400">
    <property type="match status" value="2"/>
</dbReference>
<organism evidence="3 4">
    <name type="scientific">Catenibacillus scindens</name>
    <dbReference type="NCBI Taxonomy" id="673271"/>
    <lineage>
        <taxon>Bacteria</taxon>
        <taxon>Bacillati</taxon>
        <taxon>Bacillota</taxon>
        <taxon>Clostridia</taxon>
        <taxon>Lachnospirales</taxon>
        <taxon>Lachnospiraceae</taxon>
        <taxon>Catenibacillus</taxon>
    </lineage>
</organism>
<dbReference type="CDD" id="cd03413">
    <property type="entry name" value="CbiK_C"/>
    <property type="match status" value="1"/>
</dbReference>
<feature type="binding site" evidence="2">
    <location>
        <position position="181"/>
    </location>
    <ligand>
        <name>Co(2+)</name>
        <dbReference type="ChEBI" id="CHEBI:48828"/>
    </ligand>
</feature>
<sequence length="267" mass="29770">MNTVKKALLVVSFGTSYLQAIENCISPVEQAIGRAAPGFDVYRAFTSEMIIRKLKDVSKIAIPSPGEALQVLAGQGYKVVAVQPTHILAGTEYHDLAREVEAFRTEHPDMKVILGQPLLYENRDYQQTAQALEAWMPKTSGQEVVLLMGHGTEHFSNSSYFALQHYLDQLKTRAVYVANVEAPPVLTEVMAKIKDEGVKKVYLMPFMLVAGDHARNDMAGEDGDSWYNILKFHGFNVQVCLHGLGESEDFQKIYAEKGQWLIEKCGC</sequence>
<dbReference type="GO" id="GO:0046872">
    <property type="term" value="F:metal ion binding"/>
    <property type="evidence" value="ECO:0007669"/>
    <property type="project" value="UniProtKB-KW"/>
</dbReference>
<keyword evidence="4" id="KW-1185">Reference proteome</keyword>
<dbReference type="CDD" id="cd03412">
    <property type="entry name" value="CbiK_N"/>
    <property type="match status" value="1"/>
</dbReference>
<dbReference type="GO" id="GO:0016852">
    <property type="term" value="F:sirohydrochlorin cobaltochelatase activity"/>
    <property type="evidence" value="ECO:0007669"/>
    <property type="project" value="UniProtKB-EC"/>
</dbReference>
<dbReference type="EC" id="4.99.1.3" evidence="3"/>
<accession>A0A7W8HAQ1</accession>